<dbReference type="PROSITE" id="PS50850">
    <property type="entry name" value="MFS"/>
    <property type="match status" value="1"/>
</dbReference>
<dbReference type="Gene3D" id="1.20.1250.20">
    <property type="entry name" value="MFS general substrate transporter like domains"/>
    <property type="match status" value="1"/>
</dbReference>
<comment type="subcellular location">
    <subcellularLocation>
        <location evidence="1">Membrane</location>
        <topology evidence="1">Multi-pass membrane protein</topology>
    </subcellularLocation>
</comment>
<feature type="transmembrane region" description="Helical" evidence="7">
    <location>
        <begin position="450"/>
        <end position="471"/>
    </location>
</feature>
<evidence type="ECO:0000313" key="9">
    <source>
        <dbReference type="EMBL" id="KAL3397736.1"/>
    </source>
</evidence>
<feature type="transmembrane region" description="Helical" evidence="7">
    <location>
        <begin position="119"/>
        <end position="140"/>
    </location>
</feature>
<evidence type="ECO:0000256" key="4">
    <source>
        <dbReference type="ARBA" id="ARBA00023136"/>
    </source>
</evidence>
<evidence type="ECO:0000313" key="10">
    <source>
        <dbReference type="Proteomes" id="UP001627154"/>
    </source>
</evidence>
<evidence type="ECO:0000256" key="1">
    <source>
        <dbReference type="ARBA" id="ARBA00004141"/>
    </source>
</evidence>
<keyword evidence="3 7" id="KW-1133">Transmembrane helix</keyword>
<dbReference type="InterPro" id="IPR020846">
    <property type="entry name" value="MFS_dom"/>
</dbReference>
<dbReference type="Pfam" id="PF00083">
    <property type="entry name" value="Sugar_tr"/>
    <property type="match status" value="1"/>
</dbReference>
<dbReference type="InterPro" id="IPR050549">
    <property type="entry name" value="MFS_Trehalose_Transporter"/>
</dbReference>
<feature type="transmembrane region" description="Helical" evidence="7">
    <location>
        <begin position="75"/>
        <end position="99"/>
    </location>
</feature>
<dbReference type="SUPFAM" id="SSF103473">
    <property type="entry name" value="MFS general substrate transporter"/>
    <property type="match status" value="1"/>
</dbReference>
<feature type="transmembrane region" description="Helical" evidence="7">
    <location>
        <begin position="414"/>
        <end position="438"/>
    </location>
</feature>
<keyword evidence="4 7" id="KW-0472">Membrane</keyword>
<dbReference type="InterPro" id="IPR003663">
    <property type="entry name" value="Sugar/inositol_transpt"/>
</dbReference>
<feature type="transmembrane region" description="Helical" evidence="7">
    <location>
        <begin position="173"/>
        <end position="194"/>
    </location>
</feature>
<keyword evidence="10" id="KW-1185">Reference proteome</keyword>
<feature type="transmembrane region" description="Helical" evidence="7">
    <location>
        <begin position="234"/>
        <end position="251"/>
    </location>
</feature>
<dbReference type="InterPro" id="IPR036259">
    <property type="entry name" value="MFS_trans_sf"/>
</dbReference>
<evidence type="ECO:0000256" key="3">
    <source>
        <dbReference type="ARBA" id="ARBA00022989"/>
    </source>
</evidence>
<dbReference type="EMBL" id="JBJJXI010000061">
    <property type="protein sequence ID" value="KAL3397736.1"/>
    <property type="molecule type" value="Genomic_DNA"/>
</dbReference>
<feature type="transmembrane region" description="Helical" evidence="7">
    <location>
        <begin position="383"/>
        <end position="402"/>
    </location>
</feature>
<dbReference type="FunFam" id="1.20.1250.20:FF:000249">
    <property type="entry name" value="facilitated trehalose transporter Tret1"/>
    <property type="match status" value="1"/>
</dbReference>
<feature type="transmembrane region" description="Helical" evidence="7">
    <location>
        <begin position="147"/>
        <end position="167"/>
    </location>
</feature>
<evidence type="ECO:0000256" key="2">
    <source>
        <dbReference type="ARBA" id="ARBA00022692"/>
    </source>
</evidence>
<dbReference type="InterPro" id="IPR005829">
    <property type="entry name" value="Sugar_transporter_CS"/>
</dbReference>
<proteinExistence type="predicted"/>
<dbReference type="PANTHER" id="PTHR48021:SF7">
    <property type="entry name" value="RH09188P"/>
    <property type="match status" value="1"/>
</dbReference>
<dbReference type="PROSITE" id="PS00217">
    <property type="entry name" value="SUGAR_TRANSPORT_2"/>
    <property type="match status" value="1"/>
</dbReference>
<dbReference type="Proteomes" id="UP001627154">
    <property type="component" value="Unassembled WGS sequence"/>
</dbReference>
<keyword evidence="5" id="KW-0325">Glycoprotein</keyword>
<dbReference type="PRINTS" id="PR00171">
    <property type="entry name" value="SUGRTRNSPORT"/>
</dbReference>
<dbReference type="GO" id="GO:0016020">
    <property type="term" value="C:membrane"/>
    <property type="evidence" value="ECO:0007669"/>
    <property type="project" value="UniProtKB-SubCell"/>
</dbReference>
<evidence type="ECO:0000256" key="5">
    <source>
        <dbReference type="ARBA" id="ARBA00023180"/>
    </source>
</evidence>
<protein>
    <recommendedName>
        <fullName evidence="8">Major facilitator superfamily (MFS) profile domain-containing protein</fullName>
    </recommendedName>
</protein>
<feature type="transmembrane region" description="Helical" evidence="7">
    <location>
        <begin position="206"/>
        <end position="228"/>
    </location>
</feature>
<keyword evidence="2 7" id="KW-0812">Transmembrane</keyword>
<accession>A0ABD2WZ45</accession>
<dbReference type="PROSITE" id="PS00216">
    <property type="entry name" value="SUGAR_TRANSPORT_1"/>
    <property type="match status" value="1"/>
</dbReference>
<gene>
    <name evidence="9" type="ORF">TKK_008490</name>
</gene>
<evidence type="ECO:0000256" key="6">
    <source>
        <dbReference type="SAM" id="MobiDB-lite"/>
    </source>
</evidence>
<feature type="transmembrane region" description="Helical" evidence="7">
    <location>
        <begin position="314"/>
        <end position="332"/>
    </location>
</feature>
<sequence>MASIRNYQTFPSSSTTELTHSGSSSDKSTVSLDDAEKAGLFDQNCNATIQPITNGIHKNLSTENKHKKGSPNRQILAALVAQLGTINTGLVFGFSAIALPQMKNLNSTSTIHVNQYEGSWIASMSAVGTPIGCLFSGYLMDILGRKLSLIVTQVPALLGWLLIFCASDVRMVYAGRFFTGLGSGMVGAPSRVYTSEVTQPHLRGTLTALGSVGVSTGVFIAYTLGAILSWDVCAGIMAILPAIALLLMFLFPETPSYLMSVNKPLEARESLHKFRSISYDLNEEIDTLANFNNKNNIKRLTGFKEIFTALIKPNALKPFILLNLYFVIYQWTGTNPMTFNAVEIVAMCGIQLNERWVAVLLGLIRLAVTITSCIACKKYGRRPMTFISSIGCGVTMLGLGLYLSMKNHLIGYEWISLICIIGYTITCTMGFLVVPWIMIGEIYPVQIRGVIGGLTTMINHIAVFSTVKTYPLLLDSLSNYGTFFLYGAVSIIGTVYFYIYLPETKHKSLQEIEDYFSGRNDSLKTGSLLARKTKVLEATKGQVLPM</sequence>
<organism evidence="9 10">
    <name type="scientific">Trichogramma kaykai</name>
    <dbReference type="NCBI Taxonomy" id="54128"/>
    <lineage>
        <taxon>Eukaryota</taxon>
        <taxon>Metazoa</taxon>
        <taxon>Ecdysozoa</taxon>
        <taxon>Arthropoda</taxon>
        <taxon>Hexapoda</taxon>
        <taxon>Insecta</taxon>
        <taxon>Pterygota</taxon>
        <taxon>Neoptera</taxon>
        <taxon>Endopterygota</taxon>
        <taxon>Hymenoptera</taxon>
        <taxon>Apocrita</taxon>
        <taxon>Proctotrupomorpha</taxon>
        <taxon>Chalcidoidea</taxon>
        <taxon>Trichogrammatidae</taxon>
        <taxon>Trichogramma</taxon>
    </lineage>
</organism>
<feature type="domain" description="Major facilitator superfamily (MFS) profile" evidence="8">
    <location>
        <begin position="77"/>
        <end position="505"/>
    </location>
</feature>
<dbReference type="AlphaFoldDB" id="A0ABD2WZ45"/>
<dbReference type="PANTHER" id="PTHR48021">
    <property type="match status" value="1"/>
</dbReference>
<feature type="region of interest" description="Disordered" evidence="6">
    <location>
        <begin position="1"/>
        <end position="30"/>
    </location>
</feature>
<evidence type="ECO:0000256" key="7">
    <source>
        <dbReference type="SAM" id="Phobius"/>
    </source>
</evidence>
<name>A0ABD2WZ45_9HYME</name>
<feature type="transmembrane region" description="Helical" evidence="7">
    <location>
        <begin position="483"/>
        <end position="501"/>
    </location>
</feature>
<comment type="caution">
    <text evidence="9">The sequence shown here is derived from an EMBL/GenBank/DDBJ whole genome shotgun (WGS) entry which is preliminary data.</text>
</comment>
<feature type="transmembrane region" description="Helical" evidence="7">
    <location>
        <begin position="356"/>
        <end position="376"/>
    </location>
</feature>
<evidence type="ECO:0000259" key="8">
    <source>
        <dbReference type="PROSITE" id="PS50850"/>
    </source>
</evidence>
<dbReference type="InterPro" id="IPR005828">
    <property type="entry name" value="MFS_sugar_transport-like"/>
</dbReference>
<reference evidence="9 10" key="1">
    <citation type="journal article" date="2024" name="bioRxiv">
        <title>A reference genome for Trichogramma kaykai: A tiny desert-dwelling parasitoid wasp with competing sex-ratio distorters.</title>
        <authorList>
            <person name="Culotta J."/>
            <person name="Lindsey A.R."/>
        </authorList>
    </citation>
    <scope>NUCLEOTIDE SEQUENCE [LARGE SCALE GENOMIC DNA]</scope>
    <source>
        <strain evidence="9 10">KSX58</strain>
    </source>
</reference>